<evidence type="ECO:0000313" key="8">
    <source>
        <dbReference type="Proteomes" id="UP000003959"/>
    </source>
</evidence>
<dbReference type="Gene3D" id="3.60.10.10">
    <property type="entry name" value="Endonuclease/exonuclease/phosphatase"/>
    <property type="match status" value="1"/>
</dbReference>
<dbReference type="HOGENOM" id="CLU_003608_1_1_3"/>
<feature type="domain" description="Endonuclease/exonuclease/phosphatase" evidence="6">
    <location>
        <begin position="265"/>
        <end position="534"/>
    </location>
</feature>
<evidence type="ECO:0000256" key="2">
    <source>
        <dbReference type="ARBA" id="ARBA00022525"/>
    </source>
</evidence>
<dbReference type="Pfam" id="PF19580">
    <property type="entry name" value="Exo_endo_phos_3"/>
    <property type="match status" value="1"/>
</dbReference>
<evidence type="ECO:0000256" key="4">
    <source>
        <dbReference type="SAM" id="MobiDB-lite"/>
    </source>
</evidence>
<protein>
    <submittedName>
        <fullName evidence="7">Putative extracellular nuclease</fullName>
    </submittedName>
</protein>
<dbReference type="eggNOG" id="COG2931">
    <property type="taxonomic scope" value="Bacteria"/>
</dbReference>
<dbReference type="RefSeq" id="WP_008187120.1">
    <property type="nucleotide sequence ID" value="NZ_GL890940.1"/>
</dbReference>
<dbReference type="CDD" id="cd04486">
    <property type="entry name" value="YhcR_OBF_like"/>
    <property type="match status" value="1"/>
</dbReference>
<dbReference type="GO" id="GO:0005615">
    <property type="term" value="C:extracellular space"/>
    <property type="evidence" value="ECO:0007669"/>
    <property type="project" value="InterPro"/>
</dbReference>
<feature type="region of interest" description="Disordered" evidence="4">
    <location>
        <begin position="422"/>
        <end position="441"/>
    </location>
</feature>
<dbReference type="AlphaFoldDB" id="F4XVP0"/>
<dbReference type="Gene3D" id="2.150.10.10">
    <property type="entry name" value="Serralysin-like metalloprotease, C-terminal"/>
    <property type="match status" value="1"/>
</dbReference>
<dbReference type="eggNOG" id="COG2374">
    <property type="taxonomic scope" value="Bacteria"/>
</dbReference>
<evidence type="ECO:0000256" key="3">
    <source>
        <dbReference type="ARBA" id="ARBA00022737"/>
    </source>
</evidence>
<accession>F4XVP0</accession>
<reference evidence="8" key="1">
    <citation type="journal article" date="2011" name="Proc. Natl. Acad. Sci. U.S.A.">
        <title>Genomic insights into the physiology and ecology of the marine filamentous cyanobacterium Lyngbya majuscula.</title>
        <authorList>
            <person name="Jones A.C."/>
            <person name="Monroe E.A."/>
            <person name="Podell S."/>
            <person name="Hess W.R."/>
            <person name="Klages S."/>
            <person name="Esquenazi E."/>
            <person name="Niessen S."/>
            <person name="Hoover H."/>
            <person name="Rothmann M."/>
            <person name="Lasken R.S."/>
            <person name="Yates J.R.III."/>
            <person name="Reinhardt R."/>
            <person name="Kube M."/>
            <person name="Burkart M.D."/>
            <person name="Allen E.E."/>
            <person name="Dorrestein P.C."/>
            <person name="Gerwick W.H."/>
            <person name="Gerwick L."/>
        </authorList>
    </citation>
    <scope>NUCLEOTIDE SEQUENCE [LARGE SCALE GENOMIC DNA]</scope>
    <source>
        <strain evidence="8">3L</strain>
    </source>
</reference>
<comment type="subcellular location">
    <subcellularLocation>
        <location evidence="1">Secreted</location>
    </subcellularLocation>
</comment>
<dbReference type="SUPFAM" id="SSF51120">
    <property type="entry name" value="beta-Roll"/>
    <property type="match status" value="1"/>
</dbReference>
<dbReference type="PANTHER" id="PTHR42834">
    <property type="entry name" value="ENDONUCLEASE/EXONUCLEASE/PHOSPHATASE FAMILY PROTEIN (AFU_ORTHOLOGUE AFUA_3G09210)"/>
    <property type="match status" value="1"/>
</dbReference>
<dbReference type="SUPFAM" id="SSF56219">
    <property type="entry name" value="DNase I-like"/>
    <property type="match status" value="1"/>
</dbReference>
<keyword evidence="8" id="KW-1185">Reference proteome</keyword>
<keyword evidence="2" id="KW-0964">Secreted</keyword>
<keyword evidence="3" id="KW-0677">Repeat</keyword>
<dbReference type="CDD" id="cd10283">
    <property type="entry name" value="MnuA_DNase1-like"/>
    <property type="match status" value="1"/>
</dbReference>
<dbReference type="GO" id="GO:0003824">
    <property type="term" value="F:catalytic activity"/>
    <property type="evidence" value="ECO:0007669"/>
    <property type="project" value="InterPro"/>
</dbReference>
<evidence type="ECO:0000259" key="6">
    <source>
        <dbReference type="Pfam" id="PF19580"/>
    </source>
</evidence>
<dbReference type="InterPro" id="IPR005135">
    <property type="entry name" value="Endo/exonuclease/phosphatase"/>
</dbReference>
<dbReference type="InterPro" id="IPR036691">
    <property type="entry name" value="Endo/exonu/phosph_ase_sf"/>
</dbReference>
<dbReference type="InterPro" id="IPR013858">
    <property type="entry name" value="Peptidase_M10B_C"/>
</dbReference>
<dbReference type="GO" id="GO:0005509">
    <property type="term" value="F:calcium ion binding"/>
    <property type="evidence" value="ECO:0007669"/>
    <property type="project" value="InterPro"/>
</dbReference>
<dbReference type="OrthoDB" id="9768561at2"/>
<feature type="domain" description="Peptidase M10 serralysin C-terminal" evidence="5">
    <location>
        <begin position="571"/>
        <end position="662"/>
    </location>
</feature>
<organism evidence="7 8">
    <name type="scientific">Moorena producens 3L</name>
    <dbReference type="NCBI Taxonomy" id="489825"/>
    <lineage>
        <taxon>Bacteria</taxon>
        <taxon>Bacillati</taxon>
        <taxon>Cyanobacteriota</taxon>
        <taxon>Cyanophyceae</taxon>
        <taxon>Coleofasciculales</taxon>
        <taxon>Coleofasciculaceae</taxon>
        <taxon>Moorena</taxon>
    </lineage>
</organism>
<dbReference type="PANTHER" id="PTHR42834:SF1">
    <property type="entry name" value="ENDONUCLEASE_EXONUCLEASE_PHOSPHATASE FAMILY PROTEIN (AFU_ORTHOLOGUE AFUA_3G09210)"/>
    <property type="match status" value="1"/>
</dbReference>
<dbReference type="Proteomes" id="UP000003959">
    <property type="component" value="Unassembled WGS sequence"/>
</dbReference>
<sequence>MTNLIIRPIYDIQGKGHISPFVGQSVTTTGIVTGVASNGFYLQDPYGDNNNATSDGIFVFTNSTPTVRIRDKVQVSGDVQEFRRSNRSDDLTLTEITNLTNIRVLSSNNPLPTAVVIGEDRTVPTEIIDDDGLTDFNEATDSIDFYESLEGMRVQINNAVAVAPTNRFGEIWTVPGDVNPTGVNNRGGITISDGDFNPERIQIDDTLFNGISPTVNVGDQLGTVTGVLSYSFGNFELQSTEPISATSGNLTPEITNLVSSANQLTIASFNVENLDPNSQDGDDDIGDGKFNAIAFQLINNLQSPDIIALQEVQDNNGTIDNGNVDARETYETLINAIVAAGGPQYSFFDIPPVDRQDGGQPGGNIRVGYLYNPNRVTINTDSAQRIGVGETAFDNTRKSLLTEFEFNGETISVINNHFSSKGGSDPLFGENQPPQNGQEQKRNQQAQIVNDFVDTILTNDPDANVLVLGDFNTFDFEEPLETLKGYHNSVLTNLTETLPEDERYTFIFEGNSQALDHILVSDHLVDAGAEYDIVHVNSEFADQASDHDPILARFTLPEPTIINGTAGSDQLTGTDNNDIITGFQARDLLTGGGGNDQFVYTSHRDAGDQITDFEVGSDKIVLTELFNNNGITVANYDDAINRGFLSFALQDNFAVVLFDQDGSDDSNYQGVFRELKQEFPFPFLNTNSDGSQIFLLLENVDVVELHDSSNFVI</sequence>
<evidence type="ECO:0000259" key="5">
    <source>
        <dbReference type="Pfam" id="PF08548"/>
    </source>
</evidence>
<evidence type="ECO:0000256" key="1">
    <source>
        <dbReference type="ARBA" id="ARBA00004613"/>
    </source>
</evidence>
<gene>
    <name evidence="7" type="ORF">LYNGBM3L_41580</name>
</gene>
<proteinExistence type="predicted"/>
<dbReference type="InterPro" id="IPR011049">
    <property type="entry name" value="Serralysin-like_metalloprot_C"/>
</dbReference>
<feature type="compositionally biased region" description="Polar residues" evidence="4">
    <location>
        <begin position="432"/>
        <end position="441"/>
    </location>
</feature>
<dbReference type="Pfam" id="PF08548">
    <property type="entry name" value="Peptidase_M10_C"/>
    <property type="match status" value="1"/>
</dbReference>
<evidence type="ECO:0000313" key="7">
    <source>
        <dbReference type="EMBL" id="EGJ31303.1"/>
    </source>
</evidence>
<name>F4XVP0_9CYAN</name>
<dbReference type="EMBL" id="GL890940">
    <property type="protein sequence ID" value="EGJ31303.1"/>
    <property type="molecule type" value="Genomic_DNA"/>
</dbReference>